<dbReference type="InterPro" id="IPR001054">
    <property type="entry name" value="A/G_cyclase"/>
</dbReference>
<dbReference type="GO" id="GO:0004016">
    <property type="term" value="F:adenylate cyclase activity"/>
    <property type="evidence" value="ECO:0007669"/>
    <property type="project" value="UniProtKB-ARBA"/>
</dbReference>
<proteinExistence type="predicted"/>
<dbReference type="Pfam" id="PF00211">
    <property type="entry name" value="Guanylate_cyc"/>
    <property type="match status" value="1"/>
</dbReference>
<dbReference type="GO" id="GO:0035556">
    <property type="term" value="P:intracellular signal transduction"/>
    <property type="evidence" value="ECO:0007669"/>
    <property type="project" value="InterPro"/>
</dbReference>
<evidence type="ECO:0000313" key="4">
    <source>
        <dbReference type="Proteomes" id="UP000483379"/>
    </source>
</evidence>
<organism evidence="3 4">
    <name type="scientific">Thiorhodococcus minor</name>
    <dbReference type="NCBI Taxonomy" id="57489"/>
    <lineage>
        <taxon>Bacteria</taxon>
        <taxon>Pseudomonadati</taxon>
        <taxon>Pseudomonadota</taxon>
        <taxon>Gammaproteobacteria</taxon>
        <taxon>Chromatiales</taxon>
        <taxon>Chromatiaceae</taxon>
        <taxon>Thiorhodococcus</taxon>
    </lineage>
</organism>
<comment type="caution">
    <text evidence="3">The sequence shown here is derived from an EMBL/GenBank/DDBJ whole genome shotgun (WGS) entry which is preliminary data.</text>
</comment>
<accession>A0A6M0K597</accession>
<evidence type="ECO:0000313" key="3">
    <source>
        <dbReference type="EMBL" id="NEV64890.1"/>
    </source>
</evidence>
<dbReference type="EMBL" id="JAAIJQ010000120">
    <property type="protein sequence ID" value="NEV64890.1"/>
    <property type="molecule type" value="Genomic_DNA"/>
</dbReference>
<dbReference type="RefSeq" id="WP_164456085.1">
    <property type="nucleotide sequence ID" value="NZ_JAAIJQ010000120.1"/>
</dbReference>
<reference evidence="3 4" key="1">
    <citation type="submission" date="2020-02" db="EMBL/GenBank/DDBJ databases">
        <title>Genome sequences of Thiorhodococcus mannitoliphagus and Thiorhodococcus minor, purple sulfur photosynthetic bacteria in the gammaproteobacterial family, Chromatiaceae.</title>
        <authorList>
            <person name="Aviles F.A."/>
            <person name="Meyer T.E."/>
            <person name="Kyndt J.A."/>
        </authorList>
    </citation>
    <scope>NUCLEOTIDE SEQUENCE [LARGE SCALE GENOMIC DNA]</scope>
    <source>
        <strain evidence="3 4">DSM 11518</strain>
    </source>
</reference>
<dbReference type="InterPro" id="IPR029787">
    <property type="entry name" value="Nucleotide_cyclase"/>
</dbReference>
<dbReference type="SMART" id="SM00044">
    <property type="entry name" value="CYCc"/>
    <property type="match status" value="1"/>
</dbReference>
<dbReference type="Pfam" id="PF00498">
    <property type="entry name" value="FHA"/>
    <property type="match status" value="1"/>
</dbReference>
<dbReference type="SUPFAM" id="SSF49879">
    <property type="entry name" value="SMAD/FHA domain"/>
    <property type="match status" value="1"/>
</dbReference>
<evidence type="ECO:0000259" key="2">
    <source>
        <dbReference type="PROSITE" id="PS50125"/>
    </source>
</evidence>
<dbReference type="GO" id="GO:0009190">
    <property type="term" value="P:cyclic nucleotide biosynthetic process"/>
    <property type="evidence" value="ECO:0007669"/>
    <property type="project" value="InterPro"/>
</dbReference>
<dbReference type="InterPro" id="IPR000253">
    <property type="entry name" value="FHA_dom"/>
</dbReference>
<protein>
    <submittedName>
        <fullName evidence="3">FHA domain-containing protein</fullName>
    </submittedName>
</protein>
<gene>
    <name evidence="3" type="ORF">G3446_23990</name>
</gene>
<dbReference type="AlphaFoldDB" id="A0A6M0K597"/>
<dbReference type="Gene3D" id="3.30.70.1230">
    <property type="entry name" value="Nucleotide cyclase"/>
    <property type="match status" value="1"/>
</dbReference>
<dbReference type="InterPro" id="IPR008984">
    <property type="entry name" value="SMAD_FHA_dom_sf"/>
</dbReference>
<dbReference type="PANTHER" id="PTHR43081">
    <property type="entry name" value="ADENYLATE CYCLASE, TERMINAL-DIFFERENTIATION SPECIFIC-RELATED"/>
    <property type="match status" value="1"/>
</dbReference>
<sequence length="308" mass="34062">MSEQVETLTLVFADISGSTRIIQAHGDQVAHQLIQRCLECVAQAVERNQGQVRERIGDELMCTFASPRQALEAALEIQASVKAAGESGQPPVRLRMHIGLHHGPLLVQQDQLFGDTIHIAKRMVDLAKTDQILTTQQTLSAAGAMPEMRFRVADEIRIKGYDAPVQIYEVLRQDPGETQIGQSALAMTAGETYSRCTLSYGDQRFTLDAAHPILSIGRETGNDLVIPEGCVSRQHGRLEYQKGRIIFFDQSTNGTSVFEGDARAPIIVHREQRWLRGSGLLRFGQRADDTGRITLHYSCETSAQDPQA</sequence>
<dbReference type="SUPFAM" id="SSF55073">
    <property type="entry name" value="Nucleotide cyclase"/>
    <property type="match status" value="1"/>
</dbReference>
<evidence type="ECO:0000259" key="1">
    <source>
        <dbReference type="PROSITE" id="PS50006"/>
    </source>
</evidence>
<keyword evidence="4" id="KW-1185">Reference proteome</keyword>
<feature type="domain" description="FHA" evidence="1">
    <location>
        <begin position="214"/>
        <end position="257"/>
    </location>
</feature>
<name>A0A6M0K597_9GAMM</name>
<dbReference type="CDD" id="cd07302">
    <property type="entry name" value="CHD"/>
    <property type="match status" value="1"/>
</dbReference>
<dbReference type="Gene3D" id="2.60.200.20">
    <property type="match status" value="1"/>
</dbReference>
<dbReference type="PANTHER" id="PTHR43081:SF1">
    <property type="entry name" value="ADENYLATE CYCLASE, TERMINAL-DIFFERENTIATION SPECIFIC"/>
    <property type="match status" value="1"/>
</dbReference>
<dbReference type="CDD" id="cd00060">
    <property type="entry name" value="FHA"/>
    <property type="match status" value="1"/>
</dbReference>
<dbReference type="InterPro" id="IPR050697">
    <property type="entry name" value="Adenylyl/Guanylyl_Cyclase_3/4"/>
</dbReference>
<dbReference type="Proteomes" id="UP000483379">
    <property type="component" value="Unassembled WGS sequence"/>
</dbReference>
<feature type="domain" description="Guanylate cyclase" evidence="2">
    <location>
        <begin position="9"/>
        <end position="124"/>
    </location>
</feature>
<dbReference type="PROSITE" id="PS50006">
    <property type="entry name" value="FHA_DOMAIN"/>
    <property type="match status" value="1"/>
</dbReference>
<dbReference type="PROSITE" id="PS50125">
    <property type="entry name" value="GUANYLATE_CYCLASE_2"/>
    <property type="match status" value="1"/>
</dbReference>